<evidence type="ECO:0000313" key="3">
    <source>
        <dbReference type="Proteomes" id="UP000324222"/>
    </source>
</evidence>
<comment type="caution">
    <text evidence="2">The sequence shown here is derived from an EMBL/GenBank/DDBJ whole genome shotgun (WGS) entry which is preliminary data.</text>
</comment>
<feature type="compositionally biased region" description="Basic and acidic residues" evidence="1">
    <location>
        <begin position="25"/>
        <end position="35"/>
    </location>
</feature>
<evidence type="ECO:0000256" key="1">
    <source>
        <dbReference type="SAM" id="MobiDB-lite"/>
    </source>
</evidence>
<proteinExistence type="predicted"/>
<protein>
    <submittedName>
        <fullName evidence="2">Uncharacterized protein</fullName>
    </submittedName>
</protein>
<dbReference type="EMBL" id="VSRR010101275">
    <property type="protein sequence ID" value="MPC95190.1"/>
    <property type="molecule type" value="Genomic_DNA"/>
</dbReference>
<feature type="compositionally biased region" description="Basic and acidic residues" evidence="1">
    <location>
        <begin position="48"/>
        <end position="61"/>
    </location>
</feature>
<reference evidence="2 3" key="1">
    <citation type="submission" date="2019-05" db="EMBL/GenBank/DDBJ databases">
        <title>Another draft genome of Portunus trituberculatus and its Hox gene families provides insights of decapod evolution.</title>
        <authorList>
            <person name="Jeong J.-H."/>
            <person name="Song I."/>
            <person name="Kim S."/>
            <person name="Choi T."/>
            <person name="Kim D."/>
            <person name="Ryu S."/>
            <person name="Kim W."/>
        </authorList>
    </citation>
    <scope>NUCLEOTIDE SEQUENCE [LARGE SCALE GENOMIC DNA]</scope>
    <source>
        <tissue evidence="2">Muscle</tissue>
    </source>
</reference>
<accession>A0A5B7JEK2</accession>
<name>A0A5B7JEK2_PORTR</name>
<dbReference type="AlphaFoldDB" id="A0A5B7JEK2"/>
<feature type="region of interest" description="Disordered" evidence="1">
    <location>
        <begin position="1"/>
        <end position="61"/>
    </location>
</feature>
<organism evidence="2 3">
    <name type="scientific">Portunus trituberculatus</name>
    <name type="common">Swimming crab</name>
    <name type="synonym">Neptunus trituberculatus</name>
    <dbReference type="NCBI Taxonomy" id="210409"/>
    <lineage>
        <taxon>Eukaryota</taxon>
        <taxon>Metazoa</taxon>
        <taxon>Ecdysozoa</taxon>
        <taxon>Arthropoda</taxon>
        <taxon>Crustacea</taxon>
        <taxon>Multicrustacea</taxon>
        <taxon>Malacostraca</taxon>
        <taxon>Eumalacostraca</taxon>
        <taxon>Eucarida</taxon>
        <taxon>Decapoda</taxon>
        <taxon>Pleocyemata</taxon>
        <taxon>Brachyura</taxon>
        <taxon>Eubrachyura</taxon>
        <taxon>Portunoidea</taxon>
        <taxon>Portunidae</taxon>
        <taxon>Portuninae</taxon>
        <taxon>Portunus</taxon>
    </lineage>
</organism>
<feature type="compositionally biased region" description="Basic and acidic residues" evidence="1">
    <location>
        <begin position="1"/>
        <end position="16"/>
    </location>
</feature>
<gene>
    <name evidence="2" type="ORF">E2C01_090388</name>
</gene>
<sequence length="61" mass="6884">MTAKGDPPKLGERGRWEVTLTVPQEARRGAERRPPGEGGVRTRQGRRGRQDTDDPTEETRK</sequence>
<keyword evidence="3" id="KW-1185">Reference proteome</keyword>
<evidence type="ECO:0000313" key="2">
    <source>
        <dbReference type="EMBL" id="MPC95190.1"/>
    </source>
</evidence>
<dbReference type="Proteomes" id="UP000324222">
    <property type="component" value="Unassembled WGS sequence"/>
</dbReference>